<evidence type="ECO:0000313" key="2">
    <source>
        <dbReference type="EMBL" id="WAQ93241.1"/>
    </source>
</evidence>
<evidence type="ECO:0000256" key="1">
    <source>
        <dbReference type="SAM" id="MobiDB-lite"/>
    </source>
</evidence>
<name>A0ABY7D794_9BASI</name>
<accession>A0ABY7D794</accession>
<sequence>MARHGNCVLPGTTAIARIAMQTDHQAAGAGPHQNPKCRLTIRRREPAHIRIPNPMAGVGPIQNMAFRILAAAAHKGRLSFPLGLIPSSPSSTTLHRNSCPHPSNLLPKQATPQKTDQTPLDR</sequence>
<keyword evidence="3" id="KW-1185">Reference proteome</keyword>
<dbReference type="Proteomes" id="UP001164743">
    <property type="component" value="Chromosome 18A"/>
</dbReference>
<evidence type="ECO:0000313" key="3">
    <source>
        <dbReference type="Proteomes" id="UP001164743"/>
    </source>
</evidence>
<feature type="region of interest" description="Disordered" evidence="1">
    <location>
        <begin position="81"/>
        <end position="122"/>
    </location>
</feature>
<protein>
    <submittedName>
        <fullName evidence="2">Uncharacterized protein</fullName>
    </submittedName>
</protein>
<dbReference type="RefSeq" id="XP_053028796.1">
    <property type="nucleotide sequence ID" value="XM_053164824.1"/>
</dbReference>
<reference evidence="2" key="1">
    <citation type="submission" date="2022-10" db="EMBL/GenBank/DDBJ databases">
        <title>Puccinia triticina Genome sequencing and assembly.</title>
        <authorList>
            <person name="Li C."/>
        </authorList>
    </citation>
    <scope>NUCLEOTIDE SEQUENCE</scope>
    <source>
        <strain evidence="2">Pt15</strain>
    </source>
</reference>
<dbReference type="GeneID" id="77805719"/>
<feature type="compositionally biased region" description="Polar residues" evidence="1">
    <location>
        <begin position="110"/>
        <end position="122"/>
    </location>
</feature>
<organism evidence="2 3">
    <name type="scientific">Puccinia triticina</name>
    <dbReference type="NCBI Taxonomy" id="208348"/>
    <lineage>
        <taxon>Eukaryota</taxon>
        <taxon>Fungi</taxon>
        <taxon>Dikarya</taxon>
        <taxon>Basidiomycota</taxon>
        <taxon>Pucciniomycotina</taxon>
        <taxon>Pucciniomycetes</taxon>
        <taxon>Pucciniales</taxon>
        <taxon>Pucciniaceae</taxon>
        <taxon>Puccinia</taxon>
    </lineage>
</organism>
<feature type="compositionally biased region" description="Polar residues" evidence="1">
    <location>
        <begin position="87"/>
        <end position="96"/>
    </location>
</feature>
<dbReference type="EMBL" id="CP110438">
    <property type="protein sequence ID" value="WAQ93241.1"/>
    <property type="molecule type" value="Genomic_DNA"/>
</dbReference>
<gene>
    <name evidence="2" type="ORF">PtA15_18A299</name>
</gene>
<proteinExistence type="predicted"/>